<protein>
    <recommendedName>
        <fullName evidence="7">FAM234A/B beta-propeller domain-containing protein</fullName>
    </recommendedName>
</protein>
<proteinExistence type="inferred from homology"/>
<feature type="transmembrane region" description="Helical" evidence="6">
    <location>
        <begin position="76"/>
        <end position="95"/>
    </location>
</feature>
<comment type="similarity">
    <text evidence="5">Belongs to the FAM234 family.</text>
</comment>
<sequence length="580" mass="63494">MSGSVVVKPAQSLEARNDLSFTSGVEFCWSQMADASGSAFEAEPLKGGEAEGGVSKKKSCTEKLGISHLTGWRTGAFLFFLFLCLVVVFAFSFILPCPVRPQYSSTWNCTLPDAATYDFLAVEEANGDRVLDVLFIYKDSEASRNTCLSEDLSIPCLVLTAVDGTDGKTLWERPLAAEFDWVECGVKGLGSQGTGCLVAHADNLTAVDIKTGVIRWQQSRSTVLNGNLPLISIQDLNADKAEDFAILSYNPEASSFTPIPSELVFFSGKSGDQIGSKVYVDWNGVFGHQQFKTASGAPYLLLLTKSGLYAVSLQHLAVLADLGSTLKEDKSWKEKSDKNTGLISLYQSDSLKRVMVFPGSSPPSLLVQTDSSVSLLHTDTLKMAWTTNTSTLLSVPTFGHFDKDGIPDIMIEEDIGNKTKRVLVLSGSSGVVLWEVNLLFWTPSPRPASVLTLNTYSVFMLWGQSQSQDNQTNEMHSSFLLHPRYSQLLLERRNPAQNIISFKAMLLERGRHAGYLVLTGPDGRQHAELGETEPVILTKRKIKGDVPESTALRVGADESTSEEAEVKEAFYRLRFSDALF</sequence>
<keyword evidence="4 6" id="KW-0472">Membrane</keyword>
<keyword evidence="3 6" id="KW-1133">Transmembrane helix</keyword>
<comment type="caution">
    <text evidence="8">The sequence shown here is derived from an EMBL/GenBank/DDBJ whole genome shotgun (WGS) entry which is preliminary data.</text>
</comment>
<dbReference type="EMBL" id="JAAMOB010000024">
    <property type="protein sequence ID" value="KAF4095537.1"/>
    <property type="molecule type" value="Genomic_DNA"/>
</dbReference>
<dbReference type="PANTHER" id="PTHR21419:SF7">
    <property type="entry name" value="PROTEIN FAM234A"/>
    <property type="match status" value="1"/>
</dbReference>
<dbReference type="InterPro" id="IPR011047">
    <property type="entry name" value="Quinoprotein_ADH-like_sf"/>
</dbReference>
<dbReference type="AlphaFoldDB" id="A0A7J6BK82"/>
<dbReference type="PANTHER" id="PTHR21419">
    <property type="match status" value="1"/>
</dbReference>
<dbReference type="GO" id="GO:0016020">
    <property type="term" value="C:membrane"/>
    <property type="evidence" value="ECO:0007669"/>
    <property type="project" value="UniProtKB-SubCell"/>
</dbReference>
<keyword evidence="9" id="KW-1185">Reference proteome</keyword>
<organism evidence="8 9">
    <name type="scientific">Onychostoma macrolepis</name>
    <dbReference type="NCBI Taxonomy" id="369639"/>
    <lineage>
        <taxon>Eukaryota</taxon>
        <taxon>Metazoa</taxon>
        <taxon>Chordata</taxon>
        <taxon>Craniata</taxon>
        <taxon>Vertebrata</taxon>
        <taxon>Euteleostomi</taxon>
        <taxon>Actinopterygii</taxon>
        <taxon>Neopterygii</taxon>
        <taxon>Teleostei</taxon>
        <taxon>Ostariophysi</taxon>
        <taxon>Cypriniformes</taxon>
        <taxon>Cyprinidae</taxon>
        <taxon>Acrossocheilinae</taxon>
        <taxon>Onychostoma</taxon>
    </lineage>
</organism>
<accession>A0A7J6BK82</accession>
<evidence type="ECO:0000313" key="9">
    <source>
        <dbReference type="Proteomes" id="UP000579812"/>
    </source>
</evidence>
<dbReference type="InterPro" id="IPR045232">
    <property type="entry name" value="FAM234"/>
</dbReference>
<reference evidence="8 9" key="1">
    <citation type="submission" date="2020-04" db="EMBL/GenBank/DDBJ databases">
        <title>Chromosome-level genome assembly of a cyprinid fish Onychostoma macrolepis by integration of Nanopore Sequencing, Bionano and Hi-C technology.</title>
        <authorList>
            <person name="Wang D."/>
        </authorList>
    </citation>
    <scope>NUCLEOTIDE SEQUENCE [LARGE SCALE GENOMIC DNA]</scope>
    <source>
        <strain evidence="8">SWU-2019</strain>
        <tissue evidence="8">Muscle</tissue>
    </source>
</reference>
<comment type="subcellular location">
    <subcellularLocation>
        <location evidence="1">Membrane</location>
        <topology evidence="1">Single-pass membrane protein</topology>
    </subcellularLocation>
</comment>
<evidence type="ECO:0000256" key="1">
    <source>
        <dbReference type="ARBA" id="ARBA00004167"/>
    </source>
</evidence>
<dbReference type="InterPro" id="IPR055409">
    <property type="entry name" value="Beta-prop_FAM234A_B"/>
</dbReference>
<evidence type="ECO:0000313" key="8">
    <source>
        <dbReference type="EMBL" id="KAF4095537.1"/>
    </source>
</evidence>
<evidence type="ECO:0000256" key="4">
    <source>
        <dbReference type="ARBA" id="ARBA00023136"/>
    </source>
</evidence>
<dbReference type="Proteomes" id="UP000579812">
    <property type="component" value="Unassembled WGS sequence"/>
</dbReference>
<evidence type="ECO:0000256" key="6">
    <source>
        <dbReference type="SAM" id="Phobius"/>
    </source>
</evidence>
<evidence type="ECO:0000256" key="3">
    <source>
        <dbReference type="ARBA" id="ARBA00022989"/>
    </source>
</evidence>
<evidence type="ECO:0000256" key="2">
    <source>
        <dbReference type="ARBA" id="ARBA00022692"/>
    </source>
</evidence>
<keyword evidence="2 6" id="KW-0812">Transmembrane</keyword>
<evidence type="ECO:0000259" key="7">
    <source>
        <dbReference type="Pfam" id="PF23727"/>
    </source>
</evidence>
<evidence type="ECO:0000256" key="5">
    <source>
        <dbReference type="ARBA" id="ARBA00025791"/>
    </source>
</evidence>
<feature type="domain" description="FAM234A/B beta-propeller" evidence="7">
    <location>
        <begin position="107"/>
        <end position="576"/>
    </location>
</feature>
<dbReference type="SUPFAM" id="SSF50998">
    <property type="entry name" value="Quinoprotein alcohol dehydrogenase-like"/>
    <property type="match status" value="1"/>
</dbReference>
<dbReference type="Pfam" id="PF23727">
    <property type="entry name" value="Beta-prop_FAM234A_B"/>
    <property type="match status" value="1"/>
</dbReference>
<gene>
    <name evidence="8" type="ORF">G5714_023140</name>
</gene>
<name>A0A7J6BK82_9TELE</name>